<comment type="caution">
    <text evidence="10">The sequence shown here is derived from an EMBL/GenBank/DDBJ whole genome shotgun (WGS) entry which is preliminary data.</text>
</comment>
<keyword evidence="11" id="KW-1185">Reference proteome</keyword>
<proteinExistence type="inferred from homology"/>
<feature type="compositionally biased region" description="Low complexity" evidence="7">
    <location>
        <begin position="487"/>
        <end position="505"/>
    </location>
</feature>
<dbReference type="PANTHER" id="PTHR33406">
    <property type="entry name" value="MEMBRANE PROTEIN MJ1562-RELATED"/>
    <property type="match status" value="1"/>
</dbReference>
<keyword evidence="4 8" id="KW-0812">Transmembrane</keyword>
<evidence type="ECO:0000313" key="11">
    <source>
        <dbReference type="Proteomes" id="UP000306985"/>
    </source>
</evidence>
<dbReference type="Proteomes" id="UP000306985">
    <property type="component" value="Unassembled WGS sequence"/>
</dbReference>
<feature type="transmembrane region" description="Helical" evidence="8">
    <location>
        <begin position="825"/>
        <end position="852"/>
    </location>
</feature>
<dbReference type="Gene3D" id="1.20.1640.10">
    <property type="entry name" value="Multidrug efflux transporter AcrB transmembrane domain"/>
    <property type="match status" value="2"/>
</dbReference>
<feature type="region of interest" description="Disordered" evidence="7">
    <location>
        <begin position="460"/>
        <end position="505"/>
    </location>
</feature>
<feature type="compositionally biased region" description="Polar residues" evidence="7">
    <location>
        <begin position="24"/>
        <end position="33"/>
    </location>
</feature>
<dbReference type="InterPro" id="IPR000731">
    <property type="entry name" value="SSD"/>
</dbReference>
<dbReference type="PANTHER" id="PTHR33406:SF6">
    <property type="entry name" value="MEMBRANE PROTEIN YDGH-RELATED"/>
    <property type="match status" value="1"/>
</dbReference>
<dbReference type="Pfam" id="PF03176">
    <property type="entry name" value="MMPL"/>
    <property type="match status" value="2"/>
</dbReference>
<feature type="domain" description="SSD" evidence="9">
    <location>
        <begin position="690"/>
        <end position="848"/>
    </location>
</feature>
<dbReference type="PROSITE" id="PS50156">
    <property type="entry name" value="SSD"/>
    <property type="match status" value="1"/>
</dbReference>
<feature type="transmembrane region" description="Helical" evidence="8">
    <location>
        <begin position="717"/>
        <end position="738"/>
    </location>
</feature>
<feature type="transmembrane region" description="Helical" evidence="8">
    <location>
        <begin position="793"/>
        <end position="819"/>
    </location>
</feature>
<keyword evidence="6 8" id="KW-0472">Membrane</keyword>
<comment type="similarity">
    <text evidence="2">Belongs to the resistance-nodulation-cell division (RND) (TC 2.A.6) family. MmpL subfamily.</text>
</comment>
<evidence type="ECO:0000256" key="5">
    <source>
        <dbReference type="ARBA" id="ARBA00022989"/>
    </source>
</evidence>
<evidence type="ECO:0000256" key="7">
    <source>
        <dbReference type="SAM" id="MobiDB-lite"/>
    </source>
</evidence>
<feature type="transmembrane region" description="Helical" evidence="8">
    <location>
        <begin position="270"/>
        <end position="294"/>
    </location>
</feature>
<dbReference type="SUPFAM" id="SSF82866">
    <property type="entry name" value="Multidrug efflux transporter AcrB transmembrane domain"/>
    <property type="match status" value="2"/>
</dbReference>
<protein>
    <recommendedName>
        <fullName evidence="9">SSD domain-containing protein</fullName>
    </recommendedName>
</protein>
<feature type="transmembrane region" description="Helical" evidence="8">
    <location>
        <begin position="691"/>
        <end position="710"/>
    </location>
</feature>
<reference evidence="10 11" key="1">
    <citation type="submission" date="2019-05" db="EMBL/GenBank/DDBJ databases">
        <title>Nakamurella sp. N5BH11, whole genome shotgun sequence.</title>
        <authorList>
            <person name="Tuo L."/>
        </authorList>
    </citation>
    <scope>NUCLEOTIDE SEQUENCE [LARGE SCALE GENOMIC DNA]</scope>
    <source>
        <strain evidence="10 11">N5BH11</strain>
    </source>
</reference>
<feature type="transmembrane region" description="Helical" evidence="8">
    <location>
        <begin position="334"/>
        <end position="353"/>
    </location>
</feature>
<keyword evidence="5 8" id="KW-1133">Transmembrane helix</keyword>
<feature type="transmembrane region" description="Helical" evidence="8">
    <location>
        <begin position="530"/>
        <end position="550"/>
    </location>
</feature>
<dbReference type="EMBL" id="SZZH01000005">
    <property type="protein sequence ID" value="TKV57308.1"/>
    <property type="molecule type" value="Genomic_DNA"/>
</dbReference>
<dbReference type="AlphaFoldDB" id="A0A4U6QBH3"/>
<evidence type="ECO:0000256" key="2">
    <source>
        <dbReference type="ARBA" id="ARBA00010157"/>
    </source>
</evidence>
<comment type="subcellular location">
    <subcellularLocation>
        <location evidence="1">Cell membrane</location>
        <topology evidence="1">Multi-pass membrane protein</topology>
    </subcellularLocation>
</comment>
<dbReference type="InterPro" id="IPR004869">
    <property type="entry name" value="MMPL_dom"/>
</dbReference>
<evidence type="ECO:0000313" key="10">
    <source>
        <dbReference type="EMBL" id="TKV57308.1"/>
    </source>
</evidence>
<name>A0A4U6QBH3_9ACTN</name>
<evidence type="ECO:0000256" key="1">
    <source>
        <dbReference type="ARBA" id="ARBA00004651"/>
    </source>
</evidence>
<evidence type="ECO:0000256" key="8">
    <source>
        <dbReference type="SAM" id="Phobius"/>
    </source>
</evidence>
<dbReference type="InterPro" id="IPR050545">
    <property type="entry name" value="Mycobact_MmpL"/>
</dbReference>
<evidence type="ECO:0000256" key="6">
    <source>
        <dbReference type="ARBA" id="ARBA00023136"/>
    </source>
</evidence>
<evidence type="ECO:0000256" key="4">
    <source>
        <dbReference type="ARBA" id="ARBA00022692"/>
    </source>
</evidence>
<accession>A0A4U6QBH3</accession>
<gene>
    <name evidence="10" type="ORF">FDO65_17420</name>
</gene>
<dbReference type="GO" id="GO:0005886">
    <property type="term" value="C:plasma membrane"/>
    <property type="evidence" value="ECO:0007669"/>
    <property type="project" value="UniProtKB-SubCell"/>
</dbReference>
<feature type="compositionally biased region" description="Basic and acidic residues" evidence="7">
    <location>
        <begin position="471"/>
        <end position="481"/>
    </location>
</feature>
<feature type="transmembrane region" description="Helical" evidence="8">
    <location>
        <begin position="301"/>
        <end position="322"/>
    </location>
</feature>
<evidence type="ECO:0000259" key="9">
    <source>
        <dbReference type="PROSITE" id="PS50156"/>
    </source>
</evidence>
<feature type="region of interest" description="Disordered" evidence="7">
    <location>
        <begin position="1"/>
        <end position="73"/>
    </location>
</feature>
<feature type="compositionally biased region" description="Low complexity" evidence="7">
    <location>
        <begin position="57"/>
        <end position="73"/>
    </location>
</feature>
<sequence length="877" mass="89329">MCGVDLSRSASGGPVRTAIARQPCRTSSISNARADTRRLHEEFPVPQPPTPAHLTEGPPASAGAPSRPGPTSRRSAVLRAVGLLALVGVWLAIAGLGGPAVGKLSTVQSNDQETFLPVGAEAVQADKAAAAFDTTGALPAFVVFTSEGGAQATPEQLASWGGFAQQVAGLTVTDEATGTSLGTIADYLVAPEASGGAPSAVPLIPAQDGQAALAVVSLSSDKVTAINPTSGKNVVAPVVDTLRTAAADAVAGGQVSVAGPAGLIADLGTAFAGIDGLLLLVALGAVLLILFVVYRAVVLPFLVLFTSLSALAAAGGLVYLLADNGVLTLNGQSQGILFILVVGAATDYALLLVSRYREELTRVQSRFTAMGRAWRACVEPIAASAGTVIIGLLCLLLSDLNSNRSLGPIGALGIGASFVAALTLLPALLMAGRWLFWPRIPRVLADRGLRHLGRHQALSAHGPTVAEPADDADHPGRHEADEVTGTAGRDAAASSRGGRAAAAGRDAAAPSRGGVWARVAVLVARHPRRIWLITVAGLAVAFAFVTTLQASGTQQTDVFLTDVESVAGQDALAQHFPGGSGNPVVIIAPESATDQVVSAVAAVPGISGQPAAVTASGAPASAGNPQPAAVVDGRVQIQATLASTPDSPAAKDTVRAVRDAVHALPGVGDQVLVGGATAIQVDTVDTAERDLTVIIPAILLAVLLVLVLLLRSLVAALLLTVATVLSFGAALGVSALVFNHVFDFPGADPAVPLFSFVFLVALGVDYSIFLMTRAREEVAFFGPKEGVLRGLRVTGGVITSAGLVLAATFAALAVIPILFLAQIAFIVAFGVLLDTFIVRTLLVPALAVDLGWKTWWPIRPKPTKHQLEVRGEPLVKS</sequence>
<keyword evidence="3" id="KW-1003">Cell membrane</keyword>
<feature type="transmembrane region" description="Helical" evidence="8">
    <location>
        <begin position="76"/>
        <end position="96"/>
    </location>
</feature>
<feature type="transmembrane region" description="Helical" evidence="8">
    <location>
        <begin position="373"/>
        <end position="398"/>
    </location>
</feature>
<feature type="transmembrane region" description="Helical" evidence="8">
    <location>
        <begin position="750"/>
        <end position="772"/>
    </location>
</feature>
<evidence type="ECO:0000256" key="3">
    <source>
        <dbReference type="ARBA" id="ARBA00022475"/>
    </source>
</evidence>
<feature type="compositionally biased region" description="Basic and acidic residues" evidence="7">
    <location>
        <begin position="34"/>
        <end position="43"/>
    </location>
</feature>
<organism evidence="10 11">
    <name type="scientific">Nakamurella flava</name>
    <dbReference type="NCBI Taxonomy" id="2576308"/>
    <lineage>
        <taxon>Bacteria</taxon>
        <taxon>Bacillati</taxon>
        <taxon>Actinomycetota</taxon>
        <taxon>Actinomycetes</taxon>
        <taxon>Nakamurellales</taxon>
        <taxon>Nakamurellaceae</taxon>
        <taxon>Nakamurella</taxon>
    </lineage>
</organism>
<dbReference type="OrthoDB" id="2365435at2"/>
<feature type="transmembrane region" description="Helical" evidence="8">
    <location>
        <begin position="410"/>
        <end position="432"/>
    </location>
</feature>